<accession>J7LJJ3</accession>
<evidence type="ECO:0000313" key="1">
    <source>
        <dbReference type="EMBL" id="AFR10892.1"/>
    </source>
</evidence>
<proteinExistence type="predicted"/>
<reference evidence="1 2" key="1">
    <citation type="journal article" date="2012" name="J. Bacteriol.">
        <title>Whole-Genome Sequence of Nocardiopsis alba Strain ATCC BAA-2165, Associated with Honeybees.</title>
        <authorList>
            <person name="Qiao J."/>
            <person name="Chen L."/>
            <person name="Li Y."/>
            <person name="Wang J."/>
            <person name="Zhang W."/>
            <person name="Chen S."/>
        </authorList>
    </citation>
    <scope>NUCLEOTIDE SEQUENCE [LARGE SCALE GENOMIC DNA]</scope>
    <source>
        <strain evidence="2">ATCC BAA-2165 / BE74</strain>
    </source>
</reference>
<dbReference type="Proteomes" id="UP000003779">
    <property type="component" value="Chromosome"/>
</dbReference>
<name>J7LJJ3_NOCAA</name>
<gene>
    <name evidence="1" type="ordered locus">B005_3143</name>
</gene>
<dbReference type="KEGG" id="nal:B005_3143"/>
<organism evidence="1 2">
    <name type="scientific">Nocardiopsis alba (strain ATCC BAA-2165 / BE74)</name>
    <dbReference type="NCBI Taxonomy" id="1205910"/>
    <lineage>
        <taxon>Bacteria</taxon>
        <taxon>Bacillati</taxon>
        <taxon>Actinomycetota</taxon>
        <taxon>Actinomycetes</taxon>
        <taxon>Streptosporangiales</taxon>
        <taxon>Nocardiopsidaceae</taxon>
        <taxon>Nocardiopsis</taxon>
    </lineage>
</organism>
<reference evidence="2" key="2">
    <citation type="submission" date="2012-08" db="EMBL/GenBank/DDBJ databases">
        <title>Whole-genome sequence of Nocardiopsis alba strain ATCC BAA-2165 associated with honeybees.</title>
        <authorList>
            <person name="Qiao J."/>
            <person name="Chen L."/>
            <person name="Li Y."/>
            <person name="Wang J."/>
            <person name="Zhang W."/>
            <person name="Chen S."/>
        </authorList>
    </citation>
    <scope>NUCLEOTIDE SEQUENCE [LARGE SCALE GENOMIC DNA]</scope>
    <source>
        <strain evidence="2">ATCC BAA-2165 / BE74</strain>
    </source>
</reference>
<dbReference type="EMBL" id="CP003788">
    <property type="protein sequence ID" value="AFR10892.1"/>
    <property type="molecule type" value="Genomic_DNA"/>
</dbReference>
<evidence type="ECO:0000313" key="2">
    <source>
        <dbReference type="Proteomes" id="UP000003779"/>
    </source>
</evidence>
<dbReference type="AlphaFoldDB" id="J7LJJ3"/>
<sequence>MYRRGRRFVPSNIPNRVPNVLLLVLCIPARPSPAHLVER</sequence>
<dbReference type="HOGENOM" id="CLU_3313512_0_0_11"/>
<protein>
    <submittedName>
        <fullName evidence="1">Uncharacterized protein</fullName>
    </submittedName>
</protein>